<dbReference type="EC" id="4.3.2.2" evidence="4"/>
<evidence type="ECO:0000256" key="5">
    <source>
        <dbReference type="ARBA" id="ARBA00017058"/>
    </source>
</evidence>
<feature type="non-terminal residue" evidence="12">
    <location>
        <position position="1"/>
    </location>
</feature>
<evidence type="ECO:0000256" key="6">
    <source>
        <dbReference type="ARBA" id="ARBA00022755"/>
    </source>
</evidence>
<evidence type="ECO:0000256" key="9">
    <source>
        <dbReference type="ARBA" id="ARBA00030717"/>
    </source>
</evidence>
<dbReference type="GO" id="GO:0044208">
    <property type="term" value="P:'de novo' AMP biosynthetic process"/>
    <property type="evidence" value="ECO:0007669"/>
    <property type="project" value="TreeGrafter"/>
</dbReference>
<feature type="domain" description="Fumarate lyase N-terminal" evidence="11">
    <location>
        <begin position="2"/>
        <end position="172"/>
    </location>
</feature>
<organism evidence="12">
    <name type="scientific">marine sediment metagenome</name>
    <dbReference type="NCBI Taxonomy" id="412755"/>
    <lineage>
        <taxon>unclassified sequences</taxon>
        <taxon>metagenomes</taxon>
        <taxon>ecological metagenomes</taxon>
    </lineage>
</organism>
<comment type="pathway">
    <text evidence="2">Purine metabolism; AMP biosynthesis via de novo pathway; AMP from IMP: step 2/2.</text>
</comment>
<evidence type="ECO:0000313" key="12">
    <source>
        <dbReference type="EMBL" id="GAI99900.1"/>
    </source>
</evidence>
<dbReference type="PROSITE" id="PS00163">
    <property type="entry name" value="FUMARATE_LYASES"/>
    <property type="match status" value="1"/>
</dbReference>
<dbReference type="GO" id="GO:0005829">
    <property type="term" value="C:cytosol"/>
    <property type="evidence" value="ECO:0007669"/>
    <property type="project" value="TreeGrafter"/>
</dbReference>
<comment type="catalytic activity">
    <reaction evidence="8">
        <text>(2S)-2-[5-amino-1-(5-phospho-beta-D-ribosyl)imidazole-4-carboxamido]succinate = 5-amino-1-(5-phospho-beta-D-ribosyl)imidazole-4-carboxamide + fumarate</text>
        <dbReference type="Rhea" id="RHEA:23920"/>
        <dbReference type="ChEBI" id="CHEBI:29806"/>
        <dbReference type="ChEBI" id="CHEBI:58443"/>
        <dbReference type="ChEBI" id="CHEBI:58475"/>
        <dbReference type="EC" id="4.3.2.2"/>
    </reaction>
    <physiologicalReaction direction="left-to-right" evidence="8">
        <dbReference type="Rhea" id="RHEA:23921"/>
    </physiologicalReaction>
</comment>
<sequence>TDIIEKKIKKILDILKSKSKKYNHTVMVGRTHGVHAEPTTLGLKFCMYAFEMARNLERLREARENIRYGKISGAVGTYANTSPEIEKKVCDILGLKPSPVSTQILQRDRHAQLISALAICGATLEKIALEVRNLQRTDVKEVEEPFASGQKGSSAMPHKKNPIICERICGLARILRSYTITAMENIALWHERDISHSSAERIIIPDSFILLDYMLEKAIFVVEGLNIIESNMKKKSNEIRGNYFLAEGAAGTYKERDEQRRCLCSCPESSS</sequence>
<comment type="similarity">
    <text evidence="3">Belongs to the lyase 1 family. Adenylosuccinate lyase subfamily.</text>
</comment>
<comment type="pathway">
    <text evidence="1">Purine metabolism; IMP biosynthesis via de novo pathway; 5-amino-1-(5-phospho-D-ribosyl)imidazole-4-carboxamide from 5-amino-1-(5-phospho-D-ribosyl)imidazole-4-carboxylate: step 2/2.</text>
</comment>
<dbReference type="GO" id="GO:0004018">
    <property type="term" value="F:N6-(1,2-dicarboxyethyl)AMP AMP-lyase (fumarate-forming) activity"/>
    <property type="evidence" value="ECO:0007669"/>
    <property type="project" value="TreeGrafter"/>
</dbReference>
<evidence type="ECO:0000256" key="8">
    <source>
        <dbReference type="ARBA" id="ARBA00024477"/>
    </source>
</evidence>
<dbReference type="EMBL" id="BARW01019831">
    <property type="protein sequence ID" value="GAI99900.1"/>
    <property type="molecule type" value="Genomic_DNA"/>
</dbReference>
<evidence type="ECO:0000256" key="7">
    <source>
        <dbReference type="ARBA" id="ARBA00023239"/>
    </source>
</evidence>
<keyword evidence="7" id="KW-0456">Lyase</keyword>
<protein>
    <recommendedName>
        <fullName evidence="5">Adenylosuccinate lyase</fullName>
        <ecNumber evidence="4">4.3.2.2</ecNumber>
    </recommendedName>
    <alternativeName>
        <fullName evidence="9">Adenylosuccinase</fullName>
    </alternativeName>
</protein>
<dbReference type="InterPro" id="IPR020557">
    <property type="entry name" value="Fumarate_lyase_CS"/>
</dbReference>
<evidence type="ECO:0000256" key="3">
    <source>
        <dbReference type="ARBA" id="ARBA00008273"/>
    </source>
</evidence>
<dbReference type="PRINTS" id="PR00149">
    <property type="entry name" value="FUMRATELYASE"/>
</dbReference>
<dbReference type="SUPFAM" id="SSF48557">
    <property type="entry name" value="L-aspartase-like"/>
    <property type="match status" value="1"/>
</dbReference>
<dbReference type="FunFam" id="1.20.200.10:FF:000008">
    <property type="entry name" value="Adenylosuccinate lyase"/>
    <property type="match status" value="1"/>
</dbReference>
<dbReference type="InterPro" id="IPR022761">
    <property type="entry name" value="Fumarate_lyase_N"/>
</dbReference>
<gene>
    <name evidence="12" type="ORF">S12H4_33628</name>
</gene>
<accession>X1UJ26</accession>
<dbReference type="InterPro" id="IPR000362">
    <property type="entry name" value="Fumarate_lyase_fam"/>
</dbReference>
<evidence type="ECO:0000259" key="11">
    <source>
        <dbReference type="Pfam" id="PF00206"/>
    </source>
</evidence>
<evidence type="ECO:0000256" key="10">
    <source>
        <dbReference type="ARBA" id="ARBA00049115"/>
    </source>
</evidence>
<dbReference type="InterPro" id="IPR008948">
    <property type="entry name" value="L-Aspartase-like"/>
</dbReference>
<dbReference type="GO" id="GO:0070626">
    <property type="term" value="F:(S)-2-(5-amino-1-(5-phospho-D-ribosyl)imidazole-4-carboxamido) succinate lyase (fumarate-forming) activity"/>
    <property type="evidence" value="ECO:0007669"/>
    <property type="project" value="TreeGrafter"/>
</dbReference>
<dbReference type="PANTHER" id="PTHR43172:SF1">
    <property type="entry name" value="ADENYLOSUCCINATE LYASE"/>
    <property type="match status" value="1"/>
</dbReference>
<evidence type="ECO:0000256" key="1">
    <source>
        <dbReference type="ARBA" id="ARBA00004706"/>
    </source>
</evidence>
<proteinExistence type="inferred from homology"/>
<dbReference type="Gene3D" id="1.20.200.10">
    <property type="entry name" value="Fumarase/aspartase (Central domain)"/>
    <property type="match status" value="1"/>
</dbReference>
<dbReference type="PRINTS" id="PR00145">
    <property type="entry name" value="ARGSUCLYASE"/>
</dbReference>
<evidence type="ECO:0000256" key="4">
    <source>
        <dbReference type="ARBA" id="ARBA00012339"/>
    </source>
</evidence>
<dbReference type="AlphaFoldDB" id="X1UJ26"/>
<name>X1UJ26_9ZZZZ</name>
<reference evidence="12" key="1">
    <citation type="journal article" date="2014" name="Front. Microbiol.">
        <title>High frequency of phylogenetically diverse reductive dehalogenase-homologous genes in deep subseafloor sedimentary metagenomes.</title>
        <authorList>
            <person name="Kawai M."/>
            <person name="Futagami T."/>
            <person name="Toyoda A."/>
            <person name="Takaki Y."/>
            <person name="Nishi S."/>
            <person name="Hori S."/>
            <person name="Arai W."/>
            <person name="Tsubouchi T."/>
            <person name="Morono Y."/>
            <person name="Uchiyama I."/>
            <person name="Ito T."/>
            <person name="Fujiyama A."/>
            <person name="Inagaki F."/>
            <person name="Takami H."/>
        </authorList>
    </citation>
    <scope>NUCLEOTIDE SEQUENCE</scope>
    <source>
        <strain evidence="12">Expedition CK06-06</strain>
    </source>
</reference>
<keyword evidence="6" id="KW-0658">Purine biosynthesis</keyword>
<comment type="caution">
    <text evidence="12">The sequence shown here is derived from an EMBL/GenBank/DDBJ whole genome shotgun (WGS) entry which is preliminary data.</text>
</comment>
<comment type="catalytic activity">
    <reaction evidence="10">
        <text>N(6)-(1,2-dicarboxyethyl)-AMP = fumarate + AMP</text>
        <dbReference type="Rhea" id="RHEA:16853"/>
        <dbReference type="ChEBI" id="CHEBI:29806"/>
        <dbReference type="ChEBI" id="CHEBI:57567"/>
        <dbReference type="ChEBI" id="CHEBI:456215"/>
        <dbReference type="EC" id="4.3.2.2"/>
    </reaction>
    <physiologicalReaction direction="left-to-right" evidence="10">
        <dbReference type="Rhea" id="RHEA:16854"/>
    </physiologicalReaction>
</comment>
<dbReference type="Pfam" id="PF00206">
    <property type="entry name" value="Lyase_1"/>
    <property type="match status" value="1"/>
</dbReference>
<dbReference type="PANTHER" id="PTHR43172">
    <property type="entry name" value="ADENYLOSUCCINATE LYASE"/>
    <property type="match status" value="1"/>
</dbReference>
<evidence type="ECO:0000256" key="2">
    <source>
        <dbReference type="ARBA" id="ARBA00004734"/>
    </source>
</evidence>